<name>A0A511N9G6_DEIC1</name>
<proteinExistence type="predicted"/>
<evidence type="ECO:0008006" key="3">
    <source>
        <dbReference type="Google" id="ProtNLM"/>
    </source>
</evidence>
<keyword evidence="2" id="KW-1185">Reference proteome</keyword>
<comment type="caution">
    <text evidence="1">The sequence shown here is derived from an EMBL/GenBank/DDBJ whole genome shotgun (WGS) entry which is preliminary data.</text>
</comment>
<evidence type="ECO:0000313" key="2">
    <source>
        <dbReference type="Proteomes" id="UP000321306"/>
    </source>
</evidence>
<dbReference type="Pfam" id="PF17957">
    <property type="entry name" value="Big_7"/>
    <property type="match status" value="1"/>
</dbReference>
<dbReference type="OrthoDB" id="68911at2"/>
<organism evidence="1 2">
    <name type="scientific">Deinococcus cellulosilyticus (strain DSM 18568 / NBRC 106333 / KACC 11606 / 5516J-15)</name>
    <dbReference type="NCBI Taxonomy" id="1223518"/>
    <lineage>
        <taxon>Bacteria</taxon>
        <taxon>Thermotogati</taxon>
        <taxon>Deinococcota</taxon>
        <taxon>Deinococci</taxon>
        <taxon>Deinococcales</taxon>
        <taxon>Deinococcaceae</taxon>
        <taxon>Deinococcus</taxon>
    </lineage>
</organism>
<dbReference type="InterPro" id="IPR013783">
    <property type="entry name" value="Ig-like_fold"/>
</dbReference>
<reference evidence="1 2" key="1">
    <citation type="submission" date="2019-07" db="EMBL/GenBank/DDBJ databases">
        <title>Whole genome shotgun sequence of Deinococcus cellulosilyticus NBRC 106333.</title>
        <authorList>
            <person name="Hosoyama A."/>
            <person name="Uohara A."/>
            <person name="Ohji S."/>
            <person name="Ichikawa N."/>
        </authorList>
    </citation>
    <scope>NUCLEOTIDE SEQUENCE [LARGE SCALE GENOMIC DNA]</scope>
    <source>
        <strain evidence="1 2">NBRC 106333</strain>
    </source>
</reference>
<dbReference type="PROSITE" id="PS51257">
    <property type="entry name" value="PROKAR_LIPOPROTEIN"/>
    <property type="match status" value="1"/>
</dbReference>
<gene>
    <name evidence="1" type="ORF">DC3_51100</name>
</gene>
<protein>
    <recommendedName>
        <fullName evidence="3">Fibronectin type-III domain-containing protein</fullName>
    </recommendedName>
</protein>
<sequence>MKHSRLNPIILLSALLITGCSEDTAPPSGAIQSPNHNSTVGGKVPVQVVARGDAEISKIQLYARNTATHEEGIFIGSTVSAPGSIEWNTGLFPSGATLDLYAKVTDVAGNVADTDPVSVTINNTDRVEMLHFMGIRVPPAKKTTVARQQWNPSEWRNVTAPSDLAEQPKGHIQKQADPVYDSNSEYYLDWVWKSYTPGGNKVLNGYRLKYSHNSLVGPYDRRVSILPQDTPEIDSVDKDKPLTPTEAAGTHYGVVVAVVGGAEIAMSNYTQFQFPGEQKLTSPQNGTVVAGGKPTLSWEAPIGADAYVFYVYNQKPDAPNVTPIWTVPTNDKGKLVAIKETSVTYPNSQTALPAGVYYWKVIGYDFNDEKVQVAATISPVWSFTVVP</sequence>
<dbReference type="Proteomes" id="UP000321306">
    <property type="component" value="Unassembled WGS sequence"/>
</dbReference>
<accession>A0A511N9G6</accession>
<dbReference type="EMBL" id="BJXB01000035">
    <property type="protein sequence ID" value="GEM49475.1"/>
    <property type="molecule type" value="Genomic_DNA"/>
</dbReference>
<dbReference type="AlphaFoldDB" id="A0A511N9G6"/>
<dbReference type="RefSeq" id="WP_146890110.1">
    <property type="nucleotide sequence ID" value="NZ_BJXB01000035.1"/>
</dbReference>
<evidence type="ECO:0000313" key="1">
    <source>
        <dbReference type="EMBL" id="GEM49475.1"/>
    </source>
</evidence>
<dbReference type="Gene3D" id="2.60.40.10">
    <property type="entry name" value="Immunoglobulins"/>
    <property type="match status" value="2"/>
</dbReference>